<dbReference type="Proteomes" id="UP001140978">
    <property type="component" value="Unassembled WGS sequence"/>
</dbReference>
<evidence type="ECO:0000313" key="5">
    <source>
        <dbReference type="Proteomes" id="UP001140973"/>
    </source>
</evidence>
<dbReference type="Proteomes" id="UP001239257">
    <property type="component" value="Chromosome 1"/>
</dbReference>
<evidence type="ECO:0000313" key="1">
    <source>
        <dbReference type="EMBL" id="MDE1243752.1"/>
    </source>
</evidence>
<dbReference type="EMBL" id="JAKNAX010000026">
    <property type="protein sequence ID" value="MDE1346932.1"/>
    <property type="molecule type" value="Genomic_DNA"/>
</dbReference>
<dbReference type="Proteomes" id="UP001140979">
    <property type="component" value="Unassembled WGS sequence"/>
</dbReference>
<evidence type="ECO:0000313" key="4">
    <source>
        <dbReference type="EMBL" id="WGK82946.1"/>
    </source>
</evidence>
<accession>A0A9X4J1J9</accession>
<dbReference type="EMBL" id="JAKNBA010000038">
    <property type="protein sequence ID" value="MDE1243752.1"/>
    <property type="molecule type" value="Genomic_DNA"/>
</dbReference>
<reference evidence="3" key="1">
    <citation type="submission" date="2022-02" db="EMBL/GenBank/DDBJ databases">
        <title>Emergence and expansion in Europe of a Vibrio aestuarianus clonal complex pathogenic for oysters.</title>
        <authorList>
            <person name="Mesnil A."/>
            <person name="Travers M.-A."/>
        </authorList>
    </citation>
    <scope>NUCLEOTIDE SEQUENCE</scope>
    <source>
        <strain evidence="3">151-ITT-15-cp-1</strain>
        <strain evidence="1">19_064_11T1</strain>
        <strain evidence="2">19_064_15T1</strain>
        <strain evidence="4">U29</strain>
    </source>
</reference>
<name>A0A9X4J1J9_9VIBR</name>
<dbReference type="AlphaFoldDB" id="A0A9X4J1J9"/>
<gene>
    <name evidence="3" type="ORF">L9W73_15670</name>
    <name evidence="1" type="ORF">L9W94_16670</name>
    <name evidence="2" type="ORF">L9X51_10890</name>
    <name evidence="4" type="ORF">PYE51_04940</name>
</gene>
<dbReference type="Proteomes" id="UP001140973">
    <property type="component" value="Unassembled WGS sequence"/>
</dbReference>
<evidence type="ECO:0000313" key="2">
    <source>
        <dbReference type="EMBL" id="MDE1346932.1"/>
    </source>
</evidence>
<proteinExistence type="predicted"/>
<sequence>MVNSVIMQLKKDFYAQIDSPKESSSPSSQTTLALLTEEEIQQLEQIWIELAVWKRNQSH</sequence>
<organism evidence="3 5">
    <name type="scientific">Vibrio aestuarianus</name>
    <dbReference type="NCBI Taxonomy" id="28171"/>
    <lineage>
        <taxon>Bacteria</taxon>
        <taxon>Pseudomonadati</taxon>
        <taxon>Pseudomonadota</taxon>
        <taxon>Gammaproteobacteria</taxon>
        <taxon>Vibrionales</taxon>
        <taxon>Vibrionaceae</taxon>
        <taxon>Vibrio</taxon>
    </lineage>
</organism>
<dbReference type="EMBL" id="JAKNAP010000084">
    <property type="protein sequence ID" value="MDE1358728.1"/>
    <property type="molecule type" value="Genomic_DNA"/>
</dbReference>
<protein>
    <recommendedName>
        <fullName evidence="6">3-demethylubiquinone-9 3-methyltransferase</fullName>
    </recommendedName>
</protein>
<evidence type="ECO:0008006" key="6">
    <source>
        <dbReference type="Google" id="ProtNLM"/>
    </source>
</evidence>
<dbReference type="EMBL" id="CP118709">
    <property type="protein sequence ID" value="WGK82946.1"/>
    <property type="molecule type" value="Genomic_DNA"/>
</dbReference>
<evidence type="ECO:0000313" key="3">
    <source>
        <dbReference type="EMBL" id="MDE1358728.1"/>
    </source>
</evidence>